<evidence type="ECO:0000313" key="3">
    <source>
        <dbReference type="Proteomes" id="UP001215598"/>
    </source>
</evidence>
<feature type="compositionally biased region" description="Polar residues" evidence="1">
    <location>
        <begin position="96"/>
        <end position="114"/>
    </location>
</feature>
<feature type="compositionally biased region" description="Low complexity" evidence="1">
    <location>
        <begin position="72"/>
        <end position="85"/>
    </location>
</feature>
<dbReference type="AlphaFoldDB" id="A0AAD7MEW8"/>
<proteinExistence type="predicted"/>
<protein>
    <submittedName>
        <fullName evidence="2">Uncharacterized protein</fullName>
    </submittedName>
</protein>
<keyword evidence="3" id="KW-1185">Reference proteome</keyword>
<sequence>MLKTRPHQAEPRQGNVHVLIGEKRPLLFCHRRRRQAPSAQDDIAKPRAGIDDPSHHLAVLAPFPPDSPPTPLSSTLSLPLPSTPTKSNSRSKAKQKGSTMLTLLSTSPGPSVAL</sequence>
<feature type="compositionally biased region" description="Pro residues" evidence="1">
    <location>
        <begin position="62"/>
        <end position="71"/>
    </location>
</feature>
<reference evidence="2" key="1">
    <citation type="submission" date="2023-03" db="EMBL/GenBank/DDBJ databases">
        <title>Massive genome expansion in bonnet fungi (Mycena s.s.) driven by repeated elements and novel gene families across ecological guilds.</title>
        <authorList>
            <consortium name="Lawrence Berkeley National Laboratory"/>
            <person name="Harder C.B."/>
            <person name="Miyauchi S."/>
            <person name="Viragh M."/>
            <person name="Kuo A."/>
            <person name="Thoen E."/>
            <person name="Andreopoulos B."/>
            <person name="Lu D."/>
            <person name="Skrede I."/>
            <person name="Drula E."/>
            <person name="Henrissat B."/>
            <person name="Morin E."/>
            <person name="Kohler A."/>
            <person name="Barry K."/>
            <person name="LaButti K."/>
            <person name="Morin E."/>
            <person name="Salamov A."/>
            <person name="Lipzen A."/>
            <person name="Mereny Z."/>
            <person name="Hegedus B."/>
            <person name="Baldrian P."/>
            <person name="Stursova M."/>
            <person name="Weitz H."/>
            <person name="Taylor A."/>
            <person name="Grigoriev I.V."/>
            <person name="Nagy L.G."/>
            <person name="Martin F."/>
            <person name="Kauserud H."/>
        </authorList>
    </citation>
    <scope>NUCLEOTIDE SEQUENCE</scope>
    <source>
        <strain evidence="2">CBHHK182m</strain>
    </source>
</reference>
<accession>A0AAD7MEW8</accession>
<dbReference type="EMBL" id="JARKIB010000325">
    <property type="protein sequence ID" value="KAJ7714440.1"/>
    <property type="molecule type" value="Genomic_DNA"/>
</dbReference>
<organism evidence="2 3">
    <name type="scientific">Mycena metata</name>
    <dbReference type="NCBI Taxonomy" id="1033252"/>
    <lineage>
        <taxon>Eukaryota</taxon>
        <taxon>Fungi</taxon>
        <taxon>Dikarya</taxon>
        <taxon>Basidiomycota</taxon>
        <taxon>Agaricomycotina</taxon>
        <taxon>Agaricomycetes</taxon>
        <taxon>Agaricomycetidae</taxon>
        <taxon>Agaricales</taxon>
        <taxon>Marasmiineae</taxon>
        <taxon>Mycenaceae</taxon>
        <taxon>Mycena</taxon>
    </lineage>
</organism>
<feature type="compositionally biased region" description="Basic and acidic residues" evidence="1">
    <location>
        <begin position="42"/>
        <end position="55"/>
    </location>
</feature>
<dbReference type="Proteomes" id="UP001215598">
    <property type="component" value="Unassembled WGS sequence"/>
</dbReference>
<feature type="region of interest" description="Disordered" evidence="1">
    <location>
        <begin position="30"/>
        <end position="114"/>
    </location>
</feature>
<gene>
    <name evidence="2" type="ORF">B0H16DRAFT_1742631</name>
</gene>
<name>A0AAD7MEW8_9AGAR</name>
<evidence type="ECO:0000313" key="2">
    <source>
        <dbReference type="EMBL" id="KAJ7714440.1"/>
    </source>
</evidence>
<comment type="caution">
    <text evidence="2">The sequence shown here is derived from an EMBL/GenBank/DDBJ whole genome shotgun (WGS) entry which is preliminary data.</text>
</comment>
<evidence type="ECO:0000256" key="1">
    <source>
        <dbReference type="SAM" id="MobiDB-lite"/>
    </source>
</evidence>